<evidence type="ECO:0000256" key="1">
    <source>
        <dbReference type="SAM" id="MobiDB-lite"/>
    </source>
</evidence>
<feature type="non-terminal residue" evidence="2">
    <location>
        <position position="1"/>
    </location>
</feature>
<evidence type="ECO:0000313" key="3">
    <source>
        <dbReference type="Proteomes" id="UP000265520"/>
    </source>
</evidence>
<proteinExistence type="predicted"/>
<protein>
    <submittedName>
        <fullName evidence="2">Uncharacterized protein</fullName>
    </submittedName>
</protein>
<sequence>ASSQPLDDLPTQVTTTGPLDFVELDTNELKSLPADPTRPSSTPSLPFDHQRLDKKISQSITCPNSQNARPSFQPSFADNTFSIHDNTFPTNTLSKTTSPPHDLNNHPSQPSKRYTPGTSHTPLDHVLPKNLEDKVLIKQGGIDSGLNTIKPIRTVKEPFWKKDFV</sequence>
<feature type="compositionally biased region" description="Polar residues" evidence="1">
    <location>
        <begin position="1"/>
        <end position="17"/>
    </location>
</feature>
<dbReference type="EMBL" id="LXQA010106780">
    <property type="protein sequence ID" value="MCI17723.1"/>
    <property type="molecule type" value="Genomic_DNA"/>
</dbReference>
<feature type="compositionally biased region" description="Polar residues" evidence="1">
    <location>
        <begin position="57"/>
        <end position="121"/>
    </location>
</feature>
<keyword evidence="3" id="KW-1185">Reference proteome</keyword>
<organism evidence="2 3">
    <name type="scientific">Trifolium medium</name>
    <dbReference type="NCBI Taxonomy" id="97028"/>
    <lineage>
        <taxon>Eukaryota</taxon>
        <taxon>Viridiplantae</taxon>
        <taxon>Streptophyta</taxon>
        <taxon>Embryophyta</taxon>
        <taxon>Tracheophyta</taxon>
        <taxon>Spermatophyta</taxon>
        <taxon>Magnoliopsida</taxon>
        <taxon>eudicotyledons</taxon>
        <taxon>Gunneridae</taxon>
        <taxon>Pentapetalae</taxon>
        <taxon>rosids</taxon>
        <taxon>fabids</taxon>
        <taxon>Fabales</taxon>
        <taxon>Fabaceae</taxon>
        <taxon>Papilionoideae</taxon>
        <taxon>50 kb inversion clade</taxon>
        <taxon>NPAAA clade</taxon>
        <taxon>Hologalegina</taxon>
        <taxon>IRL clade</taxon>
        <taxon>Trifolieae</taxon>
        <taxon>Trifolium</taxon>
    </lineage>
</organism>
<feature type="region of interest" description="Disordered" evidence="1">
    <location>
        <begin position="1"/>
        <end position="125"/>
    </location>
</feature>
<reference evidence="2 3" key="1">
    <citation type="journal article" date="2018" name="Front. Plant Sci.">
        <title>Red Clover (Trifolium pratense) and Zigzag Clover (T. medium) - A Picture of Genomic Similarities and Differences.</title>
        <authorList>
            <person name="Dluhosova J."/>
            <person name="Istvanek J."/>
            <person name="Nedelnik J."/>
            <person name="Repkova J."/>
        </authorList>
    </citation>
    <scope>NUCLEOTIDE SEQUENCE [LARGE SCALE GENOMIC DNA]</scope>
    <source>
        <strain evidence="3">cv. 10/8</strain>
        <tissue evidence="2">Leaf</tissue>
    </source>
</reference>
<name>A0A392PZZ9_9FABA</name>
<accession>A0A392PZZ9</accession>
<evidence type="ECO:0000313" key="2">
    <source>
        <dbReference type="EMBL" id="MCI17723.1"/>
    </source>
</evidence>
<dbReference type="Proteomes" id="UP000265520">
    <property type="component" value="Unassembled WGS sequence"/>
</dbReference>
<dbReference type="AlphaFoldDB" id="A0A392PZZ9"/>
<comment type="caution">
    <text evidence="2">The sequence shown here is derived from an EMBL/GenBank/DDBJ whole genome shotgun (WGS) entry which is preliminary data.</text>
</comment>